<sequence>MAAAMPQTTTATTGPSVRAALVAAIAISAFTLSVATFELSMADWPSGFVLLVVVPLVALVFFGGIVWSATLLLKIRSGGAKFALPFLICALTLAILAYAPLHKIALEQNFRWHRQVRERIVAQVEAGELKPNVSYNKNLIALGAREPNVSAGGNDIVVDETDEGTYVLFLTSRGLKRYFTGFLHVPPGGDAKKFFEFEDKPPSQLVYYDKDWYFVAN</sequence>
<dbReference type="RefSeq" id="WP_334485985.1">
    <property type="nucleotide sequence ID" value="NZ_JAZHRV010000001.1"/>
</dbReference>
<evidence type="ECO:0000256" key="1">
    <source>
        <dbReference type="SAM" id="Phobius"/>
    </source>
</evidence>
<organism evidence="2 3">
    <name type="scientific">Bradyrhizobium algeriense</name>
    <dbReference type="NCBI Taxonomy" id="634784"/>
    <lineage>
        <taxon>Bacteria</taxon>
        <taxon>Pseudomonadati</taxon>
        <taxon>Pseudomonadota</taxon>
        <taxon>Alphaproteobacteria</taxon>
        <taxon>Hyphomicrobiales</taxon>
        <taxon>Nitrobacteraceae</taxon>
        <taxon>Bradyrhizobium</taxon>
    </lineage>
</organism>
<dbReference type="EMBL" id="JAZHRV010000001">
    <property type="protein sequence ID" value="MEH2558728.1"/>
    <property type="molecule type" value="Genomic_DNA"/>
</dbReference>
<comment type="caution">
    <text evidence="2">The sequence shown here is derived from an EMBL/GenBank/DDBJ whole genome shotgun (WGS) entry which is preliminary data.</text>
</comment>
<accession>A0ABU8BLA3</accession>
<feature type="transmembrane region" description="Helical" evidence="1">
    <location>
        <begin position="48"/>
        <end position="70"/>
    </location>
</feature>
<protein>
    <recommendedName>
        <fullName evidence="4">DUF1109 domain-containing protein</fullName>
    </recommendedName>
</protein>
<feature type="transmembrane region" description="Helical" evidence="1">
    <location>
        <begin position="20"/>
        <end position="41"/>
    </location>
</feature>
<feature type="transmembrane region" description="Helical" evidence="1">
    <location>
        <begin position="82"/>
        <end position="101"/>
    </location>
</feature>
<evidence type="ECO:0000313" key="2">
    <source>
        <dbReference type="EMBL" id="MEH2558728.1"/>
    </source>
</evidence>
<evidence type="ECO:0008006" key="4">
    <source>
        <dbReference type="Google" id="ProtNLM"/>
    </source>
</evidence>
<keyword evidence="3" id="KW-1185">Reference proteome</keyword>
<name>A0ABU8BLA3_9BRAD</name>
<keyword evidence="1" id="KW-0812">Transmembrane</keyword>
<gene>
    <name evidence="2" type="ORF">V1286_006257</name>
</gene>
<reference evidence="2 3" key="1">
    <citation type="submission" date="2024-02" db="EMBL/GenBank/DDBJ databases">
        <title>Adaptive strategies in a cosmopolitan and abundant soil bacterium.</title>
        <authorList>
            <person name="Carini P."/>
        </authorList>
    </citation>
    <scope>NUCLEOTIDE SEQUENCE [LARGE SCALE GENOMIC DNA]</scope>
    <source>
        <strain evidence="2 3">AZCC 1608</strain>
    </source>
</reference>
<dbReference type="Proteomes" id="UP001364224">
    <property type="component" value="Unassembled WGS sequence"/>
</dbReference>
<keyword evidence="1" id="KW-1133">Transmembrane helix</keyword>
<proteinExistence type="predicted"/>
<evidence type="ECO:0000313" key="3">
    <source>
        <dbReference type="Proteomes" id="UP001364224"/>
    </source>
</evidence>
<keyword evidence="1" id="KW-0472">Membrane</keyword>